<feature type="region of interest" description="Disordered" evidence="1">
    <location>
        <begin position="62"/>
        <end position="349"/>
    </location>
</feature>
<feature type="domain" description="DUF6987" evidence="2">
    <location>
        <begin position="773"/>
        <end position="971"/>
    </location>
</feature>
<feature type="compositionally biased region" description="Polar residues" evidence="1">
    <location>
        <begin position="248"/>
        <end position="268"/>
    </location>
</feature>
<feature type="compositionally biased region" description="Basic and acidic residues" evidence="1">
    <location>
        <begin position="211"/>
        <end position="227"/>
    </location>
</feature>
<feature type="compositionally biased region" description="Basic and acidic residues" evidence="1">
    <location>
        <begin position="370"/>
        <end position="391"/>
    </location>
</feature>
<dbReference type="Pfam" id="PF12396">
    <property type="entry name" value="DUF3659"/>
    <property type="match status" value="7"/>
</dbReference>
<feature type="region of interest" description="Disordered" evidence="1">
    <location>
        <begin position="758"/>
        <end position="789"/>
    </location>
</feature>
<comment type="caution">
    <text evidence="3">The sequence shown here is derived from an EMBL/GenBank/DDBJ whole genome shotgun (WGS) entry which is preliminary data.</text>
</comment>
<evidence type="ECO:0000256" key="1">
    <source>
        <dbReference type="SAM" id="MobiDB-lite"/>
    </source>
</evidence>
<dbReference type="Pfam" id="PF22485">
    <property type="entry name" value="DUF6987"/>
    <property type="match status" value="1"/>
</dbReference>
<feature type="compositionally biased region" description="Basic and acidic residues" evidence="1">
    <location>
        <begin position="277"/>
        <end position="288"/>
    </location>
</feature>
<dbReference type="Proteomes" id="UP000226192">
    <property type="component" value="Unassembled WGS sequence"/>
</dbReference>
<dbReference type="InterPro" id="IPR054256">
    <property type="entry name" value="DUF6987"/>
</dbReference>
<feature type="compositionally biased region" description="Polar residues" evidence="1">
    <location>
        <begin position="68"/>
        <end position="83"/>
    </location>
</feature>
<evidence type="ECO:0000313" key="3">
    <source>
        <dbReference type="EMBL" id="PHH60116.1"/>
    </source>
</evidence>
<protein>
    <recommendedName>
        <fullName evidence="2">DUF6987 domain-containing protein</fullName>
    </recommendedName>
</protein>
<feature type="compositionally biased region" description="Basic and acidic residues" evidence="1">
    <location>
        <begin position="107"/>
        <end position="117"/>
    </location>
</feature>
<feature type="compositionally biased region" description="Basic and acidic residues" evidence="1">
    <location>
        <begin position="769"/>
        <end position="784"/>
    </location>
</feature>
<name>A0A2C5XXG2_9HYPO</name>
<feature type="region of interest" description="Disordered" evidence="1">
    <location>
        <begin position="1"/>
        <end position="21"/>
    </location>
</feature>
<feature type="compositionally biased region" description="Acidic residues" evidence="1">
    <location>
        <begin position="759"/>
        <end position="768"/>
    </location>
</feature>
<sequence>MSVKNILRIPGEWGRDDASAGEQNIVQETSDAVPRTAGGVVNKAGEIIDDQGRAVGNLADSKDVESLTGHSVTSAGDIVSSSGDVLGKASMDSGYTTQSKAENVPQEEDKPLDKTKQAGEPLGNAGQDETQSQAPEKQREPNDSCHEETARERQESQAGTGEGTEQPLEPIKLEDNDGSVAPESSISNKSAVKSSASEQTTRANDEQSSSLRHESESNKQDAQKDQDPQATVVQSPMPLDEEHGDQGGKSQFTASSGRQTGLQQSAQSHLGEIPEGQDQKEKHDKDAMSETAGSTGDEKALAGDNTLQSQQDADDNDVAEAEEKEDALEAETKANDGEQQQPSILQNAKVNKAGNLVDDDGDVIGHLVEGDAKQLLGKRADKDGNIKDESGKIVGRAEPTPETKDDETEQQQQPLDFSILKNTKVNKAGNLVNEQGDVIGRLVQGDAKQLLGKRADKDGNIWDESGKIVARAEPVPEAERQGEKAFAPFENFPNATVEADGRVVSDGKQVGTVVEGDAKHLKGSHVDEDGDILDRRGNVVGRAEAWNEPEQQVAAETDRSLLAGKRVNKAGNVVDSAGVIYGRVIEGNVSSLIGRMCNKEGHVMSESGEVIGKAELVPEHEREGSKEGPFAELVGCTVTKEGKVVTAAGDIVGRLTSGNGNVLFGRSVDEDGDVVDRNGNVLGKAERWEEPVEEKRKNALAGRRVNREGNVVDEDGNIIAKLTSGDVSICAGMEIDQDGDVVNSKGNTLGHVSLLQDIAEPEPEPSESPEDKEKREQAEKDRKLAGQLSAAVEQSLDKIRPICKMITDKIDRAERTPKEELDEEQLVREVKPLIEEGGKILTETNGIIRGLDPDGRIQRNAKQKAGTRDASPEEYHLAEVLKELTGTVSQTIDNAKRKIEGMPHAKKELNPLWGLLSEPLFQILAAVGLLLNGVLGLVGRLLGGLGLGGLVDHLLGGLGLNKILGSLGLGSALDALTGKKNKK</sequence>
<feature type="compositionally biased region" description="Low complexity" evidence="1">
    <location>
        <begin position="184"/>
        <end position="197"/>
    </location>
</feature>
<dbReference type="PANTHER" id="PTHR39461:SF1">
    <property type="entry name" value="LEA DOMAIN PROTEIN (AFU_ORTHOLOGUE AFUA_8G04920)"/>
    <property type="match status" value="1"/>
</dbReference>
<feature type="region of interest" description="Disordered" evidence="1">
    <location>
        <begin position="370"/>
        <end position="416"/>
    </location>
</feature>
<dbReference type="STRING" id="1399860.A0A2C5XXG2"/>
<dbReference type="OrthoDB" id="3937590at2759"/>
<feature type="compositionally biased region" description="Polar residues" evidence="1">
    <location>
        <begin position="198"/>
        <end position="210"/>
    </location>
</feature>
<evidence type="ECO:0000259" key="2">
    <source>
        <dbReference type="Pfam" id="PF22485"/>
    </source>
</evidence>
<accession>A0A2C5XXG2</accession>
<evidence type="ECO:0000313" key="4">
    <source>
        <dbReference type="Proteomes" id="UP000226192"/>
    </source>
</evidence>
<reference evidence="3 4" key="1">
    <citation type="submission" date="2017-06" db="EMBL/GenBank/DDBJ databases">
        <title>Ant-infecting Ophiocordyceps genomes reveal a high diversity of potential behavioral manipulation genes and a possible major role for enterotoxins.</title>
        <authorList>
            <person name="De Bekker C."/>
            <person name="Evans H.C."/>
            <person name="Brachmann A."/>
            <person name="Hughes D.P."/>
        </authorList>
    </citation>
    <scope>NUCLEOTIDE SEQUENCE [LARGE SCALE GENOMIC DNA]</scope>
    <source>
        <strain evidence="3 4">Map64</strain>
    </source>
</reference>
<dbReference type="InterPro" id="IPR022124">
    <property type="entry name" value="DUF3659"/>
</dbReference>
<proteinExistence type="predicted"/>
<feature type="compositionally biased region" description="Basic and acidic residues" evidence="1">
    <location>
        <begin position="136"/>
        <end position="155"/>
    </location>
</feature>
<feature type="compositionally biased region" description="Acidic residues" evidence="1">
    <location>
        <begin position="312"/>
        <end position="329"/>
    </location>
</feature>
<organism evidence="3 4">
    <name type="scientific">Ophiocordyceps australis</name>
    <dbReference type="NCBI Taxonomy" id="1399860"/>
    <lineage>
        <taxon>Eukaryota</taxon>
        <taxon>Fungi</taxon>
        <taxon>Dikarya</taxon>
        <taxon>Ascomycota</taxon>
        <taxon>Pezizomycotina</taxon>
        <taxon>Sordariomycetes</taxon>
        <taxon>Hypocreomycetidae</taxon>
        <taxon>Hypocreales</taxon>
        <taxon>Ophiocordycipitaceae</taxon>
        <taxon>Ophiocordyceps</taxon>
    </lineage>
</organism>
<keyword evidence="4" id="KW-1185">Reference proteome</keyword>
<dbReference type="PANTHER" id="PTHR39461">
    <property type="entry name" value="LEA DOMAIN PROTEIN (AFU_ORTHOLOGUE AFUA_8G04920)"/>
    <property type="match status" value="1"/>
</dbReference>
<gene>
    <name evidence="3" type="ORF">CDD81_2118</name>
</gene>
<dbReference type="AlphaFoldDB" id="A0A2C5XXG2"/>
<dbReference type="EMBL" id="NJET01000163">
    <property type="protein sequence ID" value="PHH60116.1"/>
    <property type="molecule type" value="Genomic_DNA"/>
</dbReference>
<feature type="compositionally biased region" description="Polar residues" evidence="1">
    <location>
        <begin position="337"/>
        <end position="349"/>
    </location>
</feature>